<keyword evidence="9" id="KW-1185">Reference proteome</keyword>
<dbReference type="GO" id="GO:0003677">
    <property type="term" value="F:DNA binding"/>
    <property type="evidence" value="ECO:0007669"/>
    <property type="project" value="UniProtKB-UniRule"/>
</dbReference>
<dbReference type="AlphaFoldDB" id="A0A210PHC2"/>
<dbReference type="InterPro" id="IPR050342">
    <property type="entry name" value="HMGB"/>
</dbReference>
<feature type="domain" description="HMG box" evidence="7">
    <location>
        <begin position="160"/>
        <end position="233"/>
    </location>
</feature>
<organism evidence="8 9">
    <name type="scientific">Mizuhopecten yessoensis</name>
    <name type="common">Japanese scallop</name>
    <name type="synonym">Patinopecten yessoensis</name>
    <dbReference type="NCBI Taxonomy" id="6573"/>
    <lineage>
        <taxon>Eukaryota</taxon>
        <taxon>Metazoa</taxon>
        <taxon>Spiralia</taxon>
        <taxon>Lophotrochozoa</taxon>
        <taxon>Mollusca</taxon>
        <taxon>Bivalvia</taxon>
        <taxon>Autobranchia</taxon>
        <taxon>Pteriomorphia</taxon>
        <taxon>Pectinida</taxon>
        <taxon>Pectinoidea</taxon>
        <taxon>Pectinidae</taxon>
        <taxon>Mizuhopecten</taxon>
    </lineage>
</organism>
<dbReference type="InterPro" id="IPR009071">
    <property type="entry name" value="HMG_box_dom"/>
</dbReference>
<dbReference type="PANTHER" id="PTHR48112:SF22">
    <property type="entry name" value="MITOCHONDRIAL TRANSCRIPTION FACTOR A, ISOFORM B"/>
    <property type="match status" value="1"/>
</dbReference>
<dbReference type="PANTHER" id="PTHR48112">
    <property type="entry name" value="HIGH MOBILITY GROUP PROTEIN DSP1"/>
    <property type="match status" value="1"/>
</dbReference>
<evidence type="ECO:0000313" key="9">
    <source>
        <dbReference type="Proteomes" id="UP000242188"/>
    </source>
</evidence>
<dbReference type="OrthoDB" id="10070927at2759"/>
<sequence length="268" mass="30566">MSEGLEAQLAVLANENAFLKKYFSLRKKCEQLQQANEKVVNRIQHVKKLIKRWKRERRYLASKLDEYGDSYQESQVPLMWEEDQIFKRIRPTKNGGELIPDTQPPKVKQERPVADILSSINPILAAHGMAEVGSHGSPTATSSGKPKKAKSDKEKDPSAPKKPANAFLLFCQQQRATVQEAYLKENKEEISNHELTKRLAHLWNSLNPEQKRVFYDLYEQEKERYDREVKEYHEREGSATAEKAASEASAVAMATEAHSAVNAIIMDT</sequence>
<feature type="compositionally biased region" description="Basic and acidic residues" evidence="6">
    <location>
        <begin position="149"/>
        <end position="159"/>
    </location>
</feature>
<evidence type="ECO:0000259" key="7">
    <source>
        <dbReference type="PROSITE" id="PS50118"/>
    </source>
</evidence>
<dbReference type="GO" id="GO:0005634">
    <property type="term" value="C:nucleus"/>
    <property type="evidence" value="ECO:0007669"/>
    <property type="project" value="UniProtKB-SubCell"/>
</dbReference>
<keyword evidence="5" id="KW-0175">Coiled coil</keyword>
<keyword evidence="3 4" id="KW-0539">Nucleus</keyword>
<evidence type="ECO:0000313" key="8">
    <source>
        <dbReference type="EMBL" id="OWF35880.1"/>
    </source>
</evidence>
<dbReference type="Gene3D" id="1.10.30.10">
    <property type="entry name" value="High mobility group box domain"/>
    <property type="match status" value="1"/>
</dbReference>
<evidence type="ECO:0000256" key="5">
    <source>
        <dbReference type="SAM" id="Coils"/>
    </source>
</evidence>
<proteinExistence type="predicted"/>
<keyword evidence="2 4" id="KW-0238">DNA-binding</keyword>
<dbReference type="SMART" id="SM00398">
    <property type="entry name" value="HMG"/>
    <property type="match status" value="1"/>
</dbReference>
<name>A0A210PHC2_MIZYE</name>
<protein>
    <submittedName>
        <fullName evidence="8">TCF3 fusion partner-like</fullName>
    </submittedName>
</protein>
<feature type="coiled-coil region" evidence="5">
    <location>
        <begin position="29"/>
        <end position="56"/>
    </location>
</feature>
<comment type="caution">
    <text evidence="8">The sequence shown here is derived from an EMBL/GenBank/DDBJ whole genome shotgun (WGS) entry which is preliminary data.</text>
</comment>
<dbReference type="InterPro" id="IPR056513">
    <property type="entry name" value="INO80F"/>
</dbReference>
<dbReference type="Pfam" id="PF00505">
    <property type="entry name" value="HMG_box"/>
    <property type="match status" value="1"/>
</dbReference>
<evidence type="ECO:0000256" key="4">
    <source>
        <dbReference type="PROSITE-ProRule" id="PRU00267"/>
    </source>
</evidence>
<feature type="region of interest" description="Disordered" evidence="6">
    <location>
        <begin position="131"/>
        <end position="162"/>
    </location>
</feature>
<evidence type="ECO:0000256" key="3">
    <source>
        <dbReference type="ARBA" id="ARBA00023242"/>
    </source>
</evidence>
<comment type="subcellular location">
    <subcellularLocation>
        <location evidence="1">Nucleus</location>
    </subcellularLocation>
</comment>
<dbReference type="CDD" id="cd22016">
    <property type="entry name" value="HMG-box_NHP10-like"/>
    <property type="match status" value="1"/>
</dbReference>
<evidence type="ECO:0000256" key="1">
    <source>
        <dbReference type="ARBA" id="ARBA00004123"/>
    </source>
</evidence>
<evidence type="ECO:0000256" key="6">
    <source>
        <dbReference type="SAM" id="MobiDB-lite"/>
    </source>
</evidence>
<gene>
    <name evidence="8" type="ORF">KP79_PYT18983</name>
</gene>
<dbReference type="PROSITE" id="PS50118">
    <property type="entry name" value="HMG_BOX_2"/>
    <property type="match status" value="1"/>
</dbReference>
<accession>A0A210PHC2</accession>
<dbReference type="STRING" id="6573.A0A210PHC2"/>
<dbReference type="Proteomes" id="UP000242188">
    <property type="component" value="Unassembled WGS sequence"/>
</dbReference>
<dbReference type="InterPro" id="IPR036910">
    <property type="entry name" value="HMG_box_dom_sf"/>
</dbReference>
<feature type="DNA-binding region" description="HMG box" evidence="4">
    <location>
        <begin position="160"/>
        <end position="233"/>
    </location>
</feature>
<dbReference type="GO" id="GO:0006357">
    <property type="term" value="P:regulation of transcription by RNA polymerase II"/>
    <property type="evidence" value="ECO:0007669"/>
    <property type="project" value="TreeGrafter"/>
</dbReference>
<reference evidence="8 9" key="1">
    <citation type="journal article" date="2017" name="Nat. Ecol. Evol.">
        <title>Scallop genome provides insights into evolution of bilaterian karyotype and development.</title>
        <authorList>
            <person name="Wang S."/>
            <person name="Zhang J."/>
            <person name="Jiao W."/>
            <person name="Li J."/>
            <person name="Xun X."/>
            <person name="Sun Y."/>
            <person name="Guo X."/>
            <person name="Huan P."/>
            <person name="Dong B."/>
            <person name="Zhang L."/>
            <person name="Hu X."/>
            <person name="Sun X."/>
            <person name="Wang J."/>
            <person name="Zhao C."/>
            <person name="Wang Y."/>
            <person name="Wang D."/>
            <person name="Huang X."/>
            <person name="Wang R."/>
            <person name="Lv J."/>
            <person name="Li Y."/>
            <person name="Zhang Z."/>
            <person name="Liu B."/>
            <person name="Lu W."/>
            <person name="Hui Y."/>
            <person name="Liang J."/>
            <person name="Zhou Z."/>
            <person name="Hou R."/>
            <person name="Li X."/>
            <person name="Liu Y."/>
            <person name="Li H."/>
            <person name="Ning X."/>
            <person name="Lin Y."/>
            <person name="Zhao L."/>
            <person name="Xing Q."/>
            <person name="Dou J."/>
            <person name="Li Y."/>
            <person name="Mao J."/>
            <person name="Guo H."/>
            <person name="Dou H."/>
            <person name="Li T."/>
            <person name="Mu C."/>
            <person name="Jiang W."/>
            <person name="Fu Q."/>
            <person name="Fu X."/>
            <person name="Miao Y."/>
            <person name="Liu J."/>
            <person name="Yu Q."/>
            <person name="Li R."/>
            <person name="Liao H."/>
            <person name="Li X."/>
            <person name="Kong Y."/>
            <person name="Jiang Z."/>
            <person name="Chourrout D."/>
            <person name="Li R."/>
            <person name="Bao Z."/>
        </authorList>
    </citation>
    <scope>NUCLEOTIDE SEQUENCE [LARGE SCALE GENOMIC DNA]</scope>
    <source>
        <strain evidence="8 9">PY_sf001</strain>
    </source>
</reference>
<dbReference type="Pfam" id="PF24245">
    <property type="entry name" value="INO80F"/>
    <property type="match status" value="1"/>
</dbReference>
<evidence type="ECO:0000256" key="2">
    <source>
        <dbReference type="ARBA" id="ARBA00023125"/>
    </source>
</evidence>
<dbReference type="EMBL" id="NEDP02076700">
    <property type="protein sequence ID" value="OWF35880.1"/>
    <property type="molecule type" value="Genomic_DNA"/>
</dbReference>
<dbReference type="SUPFAM" id="SSF47095">
    <property type="entry name" value="HMG-box"/>
    <property type="match status" value="1"/>
</dbReference>